<keyword evidence="2" id="KW-1185">Reference proteome</keyword>
<sequence length="40" mass="4453">MTASIMMLESDINIGEVTSSISPKKKVRIINSYSLCTIYD</sequence>
<organism evidence="1 2">
    <name type="scientific">Salegentibacter agarivorans</name>
    <dbReference type="NCBI Taxonomy" id="345907"/>
    <lineage>
        <taxon>Bacteria</taxon>
        <taxon>Pseudomonadati</taxon>
        <taxon>Bacteroidota</taxon>
        <taxon>Flavobacteriia</taxon>
        <taxon>Flavobacteriales</taxon>
        <taxon>Flavobacteriaceae</taxon>
        <taxon>Salegentibacter</taxon>
    </lineage>
</organism>
<proteinExistence type="predicted"/>
<dbReference type="EMBL" id="FOOH01000031">
    <property type="protein sequence ID" value="SFG14885.1"/>
    <property type="molecule type" value="Genomic_DNA"/>
</dbReference>
<evidence type="ECO:0000313" key="1">
    <source>
        <dbReference type="EMBL" id="SFG14885.1"/>
    </source>
</evidence>
<evidence type="ECO:0000313" key="2">
    <source>
        <dbReference type="Proteomes" id="UP000199116"/>
    </source>
</evidence>
<dbReference type="AlphaFoldDB" id="A0A1I2PFG0"/>
<protein>
    <submittedName>
        <fullName evidence="1">Uncharacterized protein</fullName>
    </submittedName>
</protein>
<reference evidence="2" key="1">
    <citation type="submission" date="2016-10" db="EMBL/GenBank/DDBJ databases">
        <authorList>
            <person name="Varghese N."/>
            <person name="Submissions S."/>
        </authorList>
    </citation>
    <scope>NUCLEOTIDE SEQUENCE [LARGE SCALE GENOMIC DNA]</scope>
    <source>
        <strain evidence="2">DSM 23515</strain>
    </source>
</reference>
<name>A0A1I2PFG0_9FLAO</name>
<accession>A0A1I2PFG0</accession>
<gene>
    <name evidence="1" type="ORF">SAMN04488033_1314</name>
</gene>
<dbReference type="Proteomes" id="UP000199116">
    <property type="component" value="Unassembled WGS sequence"/>
</dbReference>